<dbReference type="EMBL" id="UATL01000001">
    <property type="protein sequence ID" value="SPY29033.1"/>
    <property type="molecule type" value="Genomic_DNA"/>
</dbReference>
<dbReference type="RefSeq" id="WP_036763327.1">
    <property type="nucleotide sequence ID" value="NZ_JADQAU010000016.1"/>
</dbReference>
<name>A0A2T3QF01_PHODM</name>
<reference evidence="1 2" key="1">
    <citation type="submission" date="2018-06" db="EMBL/GenBank/DDBJ databases">
        <authorList>
            <consortium name="Pathogen Informatics"/>
            <person name="Doyle S."/>
        </authorList>
    </citation>
    <scope>NUCLEOTIDE SEQUENCE [LARGE SCALE GENOMIC DNA]</scope>
    <source>
        <strain evidence="1 2">NCTC11647</strain>
    </source>
</reference>
<dbReference type="Proteomes" id="UP000251647">
    <property type="component" value="Unassembled WGS sequence"/>
</dbReference>
<protein>
    <submittedName>
        <fullName evidence="1">Predicted membrane protein</fullName>
    </submittedName>
</protein>
<gene>
    <name evidence="1" type="ORF">NCTC11647_02177</name>
</gene>
<dbReference type="InterPro" id="IPR018643">
    <property type="entry name" value="DUF2069_membrane"/>
</dbReference>
<organism evidence="1 2">
    <name type="scientific">Photobacterium damselae</name>
    <dbReference type="NCBI Taxonomy" id="38293"/>
    <lineage>
        <taxon>Bacteria</taxon>
        <taxon>Pseudomonadati</taxon>
        <taxon>Pseudomonadota</taxon>
        <taxon>Gammaproteobacteria</taxon>
        <taxon>Vibrionales</taxon>
        <taxon>Vibrionaceae</taxon>
        <taxon>Photobacterium</taxon>
    </lineage>
</organism>
<evidence type="ECO:0000313" key="1">
    <source>
        <dbReference type="EMBL" id="SPY29033.1"/>
    </source>
</evidence>
<dbReference type="AlphaFoldDB" id="A0A2T3QF01"/>
<dbReference type="OrthoDB" id="5569826at2"/>
<sequence>MVNLTDSSRRWYYLAFSTHLGLLLWVIIWQFWLSPHPHFNAITMTLLWVAPLLLPIKGMLKAQPYTFAWANFILMLYFLHALTLLTLAGEQIFAAVELGLCLGAFVANIVFARIRGRELKTHLPRLSQVEKEEQERFSSHSQY</sequence>
<dbReference type="Pfam" id="PF09842">
    <property type="entry name" value="DUF2069"/>
    <property type="match status" value="1"/>
</dbReference>
<proteinExistence type="predicted"/>
<accession>A0A2T3QF01</accession>
<evidence type="ECO:0000313" key="2">
    <source>
        <dbReference type="Proteomes" id="UP000251647"/>
    </source>
</evidence>